<comment type="function">
    <text evidence="2 7">Catalyzes the formation of N(7)-methylguanine at position 46 (m7G46) in tRNA.</text>
</comment>
<evidence type="ECO:0000256" key="3">
    <source>
        <dbReference type="ARBA" id="ARBA00022603"/>
    </source>
</evidence>
<evidence type="ECO:0000256" key="2">
    <source>
        <dbReference type="ARBA" id="ARBA00003015"/>
    </source>
</evidence>
<evidence type="ECO:0000256" key="1">
    <source>
        <dbReference type="ARBA" id="ARBA00000142"/>
    </source>
</evidence>
<dbReference type="GO" id="GO:0043527">
    <property type="term" value="C:tRNA methyltransferase complex"/>
    <property type="evidence" value="ECO:0007669"/>
    <property type="project" value="TreeGrafter"/>
</dbReference>
<organism evidence="8 9">
    <name type="scientific">Treponema berlinense</name>
    <dbReference type="NCBI Taxonomy" id="225004"/>
    <lineage>
        <taxon>Bacteria</taxon>
        <taxon>Pseudomonadati</taxon>
        <taxon>Spirochaetota</taxon>
        <taxon>Spirochaetia</taxon>
        <taxon>Spirochaetales</taxon>
        <taxon>Treponemataceae</taxon>
        <taxon>Treponema</taxon>
    </lineage>
</organism>
<evidence type="ECO:0000256" key="4">
    <source>
        <dbReference type="ARBA" id="ARBA00022679"/>
    </source>
</evidence>
<dbReference type="InterPro" id="IPR055361">
    <property type="entry name" value="tRNA_methyltr_TrmB_bact"/>
</dbReference>
<accession>A0A1T4KDW9</accession>
<dbReference type="Proteomes" id="UP000190395">
    <property type="component" value="Unassembled WGS sequence"/>
</dbReference>
<feature type="region of interest" description="Interaction with RNA" evidence="7">
    <location>
        <begin position="154"/>
        <end position="159"/>
    </location>
</feature>
<feature type="binding site" evidence="7">
    <location>
        <position position="98"/>
    </location>
    <ligand>
        <name>S-adenosyl-L-methionine</name>
        <dbReference type="ChEBI" id="CHEBI:59789"/>
    </ligand>
</feature>
<dbReference type="HAMAP" id="MF_01057">
    <property type="entry name" value="tRNA_methyltr_TrmB"/>
    <property type="match status" value="1"/>
</dbReference>
<feature type="binding site" evidence="7">
    <location>
        <begin position="219"/>
        <end position="222"/>
    </location>
    <ligand>
        <name>substrate</name>
    </ligand>
</feature>
<evidence type="ECO:0000256" key="7">
    <source>
        <dbReference type="HAMAP-Rule" id="MF_01057"/>
    </source>
</evidence>
<dbReference type="OrthoDB" id="9802090at2"/>
<evidence type="ECO:0000256" key="6">
    <source>
        <dbReference type="ARBA" id="ARBA00022694"/>
    </source>
</evidence>
<keyword evidence="3 7" id="KW-0489">Methyltransferase</keyword>
<protein>
    <recommendedName>
        <fullName evidence="7">tRNA (guanine-N(7)-)-methyltransferase</fullName>
        <ecNumber evidence="7">2.1.1.33</ecNumber>
    </recommendedName>
    <alternativeName>
        <fullName evidence="7">tRNA (guanine(46)-N(7))-methyltransferase</fullName>
    </alternativeName>
    <alternativeName>
        <fullName evidence="7">tRNA(m7G46)-methyltransferase</fullName>
    </alternativeName>
</protein>
<dbReference type="PANTHER" id="PTHR23417:SF14">
    <property type="entry name" value="PENTACOTRIPEPTIDE-REPEAT REGION OF PRORP DOMAIN-CONTAINING PROTEIN"/>
    <property type="match status" value="1"/>
</dbReference>
<name>A0A1T4KDW9_9SPIR</name>
<dbReference type="SUPFAM" id="SSF53335">
    <property type="entry name" value="S-adenosyl-L-methionine-dependent methyltransferases"/>
    <property type="match status" value="1"/>
</dbReference>
<feature type="binding site" evidence="7">
    <location>
        <position position="148"/>
    </location>
    <ligand>
        <name>S-adenosyl-L-methionine</name>
        <dbReference type="ChEBI" id="CHEBI:59789"/>
    </ligand>
</feature>
<comment type="similarity">
    <text evidence="7">Belongs to the class I-like SAM-binding methyltransferase superfamily. TrmB family.</text>
</comment>
<sequence length="240" mass="27886">MNEIAETENKRCSLSAEESMRRTIRTFAIRAGHFTACEKKDYAQLLPVFGVQYKEGILDFEKIFGNKNPAVIEIGFGMGKATAIIAENNPDINYLGLEVHKPGVGKLLGEIRTRNLKNIRIIEHDAMEVLENMIAPESVDAFHIFFPDPWQKKRHEKRRLIQRPRTDLIASRLKKDGYLYFVTDWLPYAEFGLEQLEKTPGLKNKYEGYAPHQQWRPETRFEQKGIDANRVINEMMFIKQ</sequence>
<dbReference type="CDD" id="cd02440">
    <property type="entry name" value="AdoMet_MTases"/>
    <property type="match status" value="1"/>
</dbReference>
<dbReference type="PROSITE" id="PS51625">
    <property type="entry name" value="SAM_MT_TRMB"/>
    <property type="match status" value="1"/>
</dbReference>
<dbReference type="EC" id="2.1.1.33" evidence="7"/>
<dbReference type="NCBIfam" id="TIGR00091">
    <property type="entry name" value="tRNA (guanosine(46)-N7)-methyltransferase TrmB"/>
    <property type="match status" value="1"/>
</dbReference>
<gene>
    <name evidence="7" type="primary">trmB</name>
    <name evidence="8" type="ORF">SAMN02745152_00105</name>
</gene>
<reference evidence="8 9" key="1">
    <citation type="submission" date="2017-02" db="EMBL/GenBank/DDBJ databases">
        <authorList>
            <person name="Peterson S.W."/>
        </authorList>
    </citation>
    <scope>NUCLEOTIDE SEQUENCE [LARGE SCALE GENOMIC DNA]</scope>
    <source>
        <strain evidence="8 9">ATCC BAA-909</strain>
    </source>
</reference>
<keyword evidence="6 7" id="KW-0819">tRNA processing</keyword>
<evidence type="ECO:0000313" key="9">
    <source>
        <dbReference type="Proteomes" id="UP000190395"/>
    </source>
</evidence>
<dbReference type="Gene3D" id="3.40.50.150">
    <property type="entry name" value="Vaccinia Virus protein VP39"/>
    <property type="match status" value="1"/>
</dbReference>
<dbReference type="EMBL" id="FUXC01000001">
    <property type="protein sequence ID" value="SJZ40600.1"/>
    <property type="molecule type" value="Genomic_DNA"/>
</dbReference>
<comment type="pathway">
    <text evidence="7">tRNA modification; N(7)-methylguanine-tRNA biosynthesis.</text>
</comment>
<dbReference type="UniPathway" id="UPA00989"/>
<comment type="catalytic activity">
    <reaction evidence="1 7">
        <text>guanosine(46) in tRNA + S-adenosyl-L-methionine = N(7)-methylguanosine(46) in tRNA + S-adenosyl-L-homocysteine</text>
        <dbReference type="Rhea" id="RHEA:42708"/>
        <dbReference type="Rhea" id="RHEA-COMP:10188"/>
        <dbReference type="Rhea" id="RHEA-COMP:10189"/>
        <dbReference type="ChEBI" id="CHEBI:57856"/>
        <dbReference type="ChEBI" id="CHEBI:59789"/>
        <dbReference type="ChEBI" id="CHEBI:74269"/>
        <dbReference type="ChEBI" id="CHEBI:74480"/>
        <dbReference type="EC" id="2.1.1.33"/>
    </reaction>
</comment>
<feature type="binding site" evidence="7">
    <location>
        <position position="152"/>
    </location>
    <ligand>
        <name>substrate</name>
    </ligand>
</feature>
<dbReference type="InterPro" id="IPR029063">
    <property type="entry name" value="SAM-dependent_MTases_sf"/>
</dbReference>
<feature type="binding site" evidence="7">
    <location>
        <position position="73"/>
    </location>
    <ligand>
        <name>S-adenosyl-L-methionine</name>
        <dbReference type="ChEBI" id="CHEBI:59789"/>
    </ligand>
</feature>
<feature type="binding site" evidence="7">
    <location>
        <position position="184"/>
    </location>
    <ligand>
        <name>substrate</name>
    </ligand>
</feature>
<dbReference type="GO" id="GO:0008176">
    <property type="term" value="F:tRNA (guanine(46)-N7)-methyltransferase activity"/>
    <property type="evidence" value="ECO:0007669"/>
    <property type="project" value="UniProtKB-UniRule"/>
</dbReference>
<feature type="binding site" evidence="7">
    <location>
        <position position="125"/>
    </location>
    <ligand>
        <name>S-adenosyl-L-methionine</name>
        <dbReference type="ChEBI" id="CHEBI:59789"/>
    </ligand>
</feature>
<proteinExistence type="inferred from homology"/>
<evidence type="ECO:0000256" key="5">
    <source>
        <dbReference type="ARBA" id="ARBA00022691"/>
    </source>
</evidence>
<dbReference type="PANTHER" id="PTHR23417">
    <property type="entry name" value="3-DEOXY-D-MANNO-OCTULOSONIC-ACID TRANSFERASE/TRNA GUANINE-N 7 - -METHYLTRANSFERASE"/>
    <property type="match status" value="1"/>
</dbReference>
<dbReference type="AlphaFoldDB" id="A0A1T4KDW9"/>
<keyword evidence="4 7" id="KW-0808">Transferase</keyword>
<dbReference type="Pfam" id="PF02390">
    <property type="entry name" value="Methyltransf_4"/>
    <property type="match status" value="1"/>
</dbReference>
<keyword evidence="5 7" id="KW-0949">S-adenosyl-L-methionine</keyword>
<keyword evidence="9" id="KW-1185">Reference proteome</keyword>
<dbReference type="STRING" id="225004.SAMN02745152_00105"/>
<evidence type="ECO:0000313" key="8">
    <source>
        <dbReference type="EMBL" id="SJZ40600.1"/>
    </source>
</evidence>
<dbReference type="InterPro" id="IPR003358">
    <property type="entry name" value="tRNA_(Gua-N-7)_MeTrfase_Trmb"/>
</dbReference>